<feature type="transmembrane region" description="Helical" evidence="6">
    <location>
        <begin position="174"/>
        <end position="194"/>
    </location>
</feature>
<feature type="transmembrane region" description="Helical" evidence="6">
    <location>
        <begin position="105"/>
        <end position="129"/>
    </location>
</feature>
<dbReference type="Pfam" id="PF09678">
    <property type="entry name" value="Caa3_CtaG"/>
    <property type="match status" value="1"/>
</dbReference>
<keyword evidence="3 6" id="KW-0812">Transmembrane</keyword>
<feature type="transmembrane region" description="Helical" evidence="6">
    <location>
        <begin position="605"/>
        <end position="626"/>
    </location>
</feature>
<dbReference type="GO" id="GO:0005886">
    <property type="term" value="C:plasma membrane"/>
    <property type="evidence" value="ECO:0007669"/>
    <property type="project" value="UniProtKB-SubCell"/>
</dbReference>
<evidence type="ECO:0000313" key="8">
    <source>
        <dbReference type="EMBL" id="AZN30221.1"/>
    </source>
</evidence>
<sequence length="664" mass="71106">MTTTLRLLNPAGISWPIIVGVLATIVAGLTTGIYAEALLADPGAATRWAVPLLTYARDFTAALTLGGFLVAATIYSPTMEERPRRRVTYDSPEWSRIMRFSRTAAIIWPIIEAALLIVTYSQVGGIALTSPSLGAGLWQFITAIELGQIMVWSVVLTVLVSIVAVMVSTLGGAAWGVGLSAVAMVPIALTGHASGAASHTLAVSSIYIHLLAMSAWVGGLIALLATAPRQRRLASYVHRYSAIAGWAVGLTVYSGFLAAFIRFNAPSELVTTSYGRLLLAKVLATGLLALAGLIHRRRTIAVVESTPRPFTRLAVGEGLLMAGIIGVAAALGNSAPPVPQDPVPDPSPTFLLSQNPVPPYPEAINYLTQWRLEPILALVAVVGIVQYVRWARRLRRRGDAWSGARTFSWVLGMVVFFWITNGGPTVYGAVLFSSHMFMHMVLAMVIPILMVLGAPVSLVARAVPARTDGSRGGREILLAVAHSRYGGFWANPIIAAINFAGSLVLFYFTDLFYLSLTTHVGHLLMVAHFTLAGYMFTNALIGIDPGPTRPPYALRLVLLFATMAFHAFFGIAVISSTSVLANEFFGWLGLPWGVDALADQEVGGAITWGIGEFPTVALAIAVAVAWSMSEDRQAKQSDRRADRDDDAELRAYNEMLAARARGGK</sequence>
<feature type="transmembrane region" description="Helical" evidence="6">
    <location>
        <begin position="149"/>
        <end position="167"/>
    </location>
</feature>
<feature type="transmembrane region" description="Helical" evidence="6">
    <location>
        <begin position="240"/>
        <end position="261"/>
    </location>
</feature>
<feature type="transmembrane region" description="Helical" evidence="6">
    <location>
        <begin position="370"/>
        <end position="388"/>
    </location>
</feature>
<dbReference type="OrthoDB" id="5241646at2"/>
<keyword evidence="2" id="KW-1003">Cell membrane</keyword>
<feature type="transmembrane region" description="Helical" evidence="6">
    <location>
        <begin position="12"/>
        <end position="35"/>
    </location>
</feature>
<dbReference type="PANTHER" id="PTHR34820:SF4">
    <property type="entry name" value="INNER MEMBRANE PROTEIN YEBZ"/>
    <property type="match status" value="1"/>
</dbReference>
<dbReference type="Proteomes" id="UP000270021">
    <property type="component" value="Chromosome"/>
</dbReference>
<dbReference type="KEGG" id="fsl:EJO69_07825"/>
<evidence type="ECO:0000256" key="3">
    <source>
        <dbReference type="ARBA" id="ARBA00022692"/>
    </source>
</evidence>
<evidence type="ECO:0000256" key="5">
    <source>
        <dbReference type="ARBA" id="ARBA00023136"/>
    </source>
</evidence>
<keyword evidence="5 6" id="KW-0472">Membrane</keyword>
<feature type="transmembrane region" description="Helical" evidence="6">
    <location>
        <begin position="485"/>
        <end position="508"/>
    </location>
</feature>
<gene>
    <name evidence="8" type="ORF">EJO69_07825</name>
</gene>
<dbReference type="AlphaFoldDB" id="A0A3Q8WVP6"/>
<dbReference type="InterPro" id="IPR032694">
    <property type="entry name" value="CopC/D"/>
</dbReference>
<keyword evidence="9" id="KW-1185">Reference proteome</keyword>
<proteinExistence type="predicted"/>
<dbReference type="Pfam" id="PF05425">
    <property type="entry name" value="CopD"/>
    <property type="match status" value="1"/>
</dbReference>
<dbReference type="RefSeq" id="WP_126040777.1">
    <property type="nucleotide sequence ID" value="NZ_CP034438.1"/>
</dbReference>
<organism evidence="8 9">
    <name type="scientific">Flaviflexus salsibiostraticola</name>
    <dbReference type="NCBI Taxonomy" id="1282737"/>
    <lineage>
        <taxon>Bacteria</taxon>
        <taxon>Bacillati</taxon>
        <taxon>Actinomycetota</taxon>
        <taxon>Actinomycetes</taxon>
        <taxon>Actinomycetales</taxon>
        <taxon>Actinomycetaceae</taxon>
        <taxon>Flaviflexus</taxon>
    </lineage>
</organism>
<evidence type="ECO:0000256" key="2">
    <source>
        <dbReference type="ARBA" id="ARBA00022475"/>
    </source>
</evidence>
<feature type="transmembrane region" description="Helical" evidence="6">
    <location>
        <begin position="520"/>
        <end position="541"/>
    </location>
</feature>
<comment type="subcellular location">
    <subcellularLocation>
        <location evidence="1">Cell membrane</location>
        <topology evidence="1">Multi-pass membrane protein</topology>
    </subcellularLocation>
</comment>
<evidence type="ECO:0000256" key="6">
    <source>
        <dbReference type="SAM" id="Phobius"/>
    </source>
</evidence>
<reference evidence="8 9" key="1">
    <citation type="submission" date="2018-12" db="EMBL/GenBank/DDBJ databases">
        <title>Complete genome sequence of Flaviflexus salsibiostraticola KCTC 33148.</title>
        <authorList>
            <person name="Bae J.-W."/>
        </authorList>
    </citation>
    <scope>NUCLEOTIDE SEQUENCE [LARGE SCALE GENOMIC DNA]</scope>
    <source>
        <strain evidence="8 9">KCTC 33148</strain>
    </source>
</reference>
<feature type="transmembrane region" description="Helical" evidence="6">
    <location>
        <begin position="206"/>
        <end position="228"/>
    </location>
</feature>
<feature type="transmembrane region" description="Helical" evidence="6">
    <location>
        <begin position="400"/>
        <end position="420"/>
    </location>
</feature>
<dbReference type="GO" id="GO:0006825">
    <property type="term" value="P:copper ion transport"/>
    <property type="evidence" value="ECO:0007669"/>
    <property type="project" value="InterPro"/>
</dbReference>
<feature type="domain" description="Copper resistance protein D" evidence="7">
    <location>
        <begin position="237"/>
        <end position="331"/>
    </location>
</feature>
<accession>A0A3Q8WVP6</accession>
<dbReference type="InterPro" id="IPR008457">
    <property type="entry name" value="Cu-R_CopD_dom"/>
</dbReference>
<evidence type="ECO:0000256" key="4">
    <source>
        <dbReference type="ARBA" id="ARBA00022989"/>
    </source>
</evidence>
<feature type="transmembrane region" description="Helical" evidence="6">
    <location>
        <begin position="440"/>
        <end position="464"/>
    </location>
</feature>
<evidence type="ECO:0000313" key="9">
    <source>
        <dbReference type="Proteomes" id="UP000270021"/>
    </source>
</evidence>
<feature type="transmembrane region" description="Helical" evidence="6">
    <location>
        <begin position="553"/>
        <end position="574"/>
    </location>
</feature>
<protein>
    <submittedName>
        <fullName evidence="8">Copper resistance protein CopD</fullName>
    </submittedName>
</protein>
<name>A0A3Q8WVP6_9ACTO</name>
<evidence type="ECO:0000256" key="1">
    <source>
        <dbReference type="ARBA" id="ARBA00004651"/>
    </source>
</evidence>
<evidence type="ECO:0000259" key="7">
    <source>
        <dbReference type="Pfam" id="PF05425"/>
    </source>
</evidence>
<dbReference type="PANTHER" id="PTHR34820">
    <property type="entry name" value="INNER MEMBRANE PROTEIN YEBZ"/>
    <property type="match status" value="1"/>
</dbReference>
<dbReference type="InterPro" id="IPR019108">
    <property type="entry name" value="Caa3_assmbl_CtaG-rel"/>
</dbReference>
<feature type="transmembrane region" description="Helical" evidence="6">
    <location>
        <begin position="273"/>
        <end position="294"/>
    </location>
</feature>
<feature type="transmembrane region" description="Helical" evidence="6">
    <location>
        <begin position="55"/>
        <end position="76"/>
    </location>
</feature>
<keyword evidence="4 6" id="KW-1133">Transmembrane helix</keyword>
<dbReference type="EMBL" id="CP034438">
    <property type="protein sequence ID" value="AZN30221.1"/>
    <property type="molecule type" value="Genomic_DNA"/>
</dbReference>
<feature type="transmembrane region" description="Helical" evidence="6">
    <location>
        <begin position="314"/>
        <end position="332"/>
    </location>
</feature>